<dbReference type="GO" id="GO:0006032">
    <property type="term" value="P:chitin catabolic process"/>
    <property type="evidence" value="ECO:0007669"/>
    <property type="project" value="UniProtKB-KW"/>
</dbReference>
<evidence type="ECO:0000256" key="5">
    <source>
        <dbReference type="ARBA" id="ARBA00022801"/>
    </source>
</evidence>
<gene>
    <name evidence="15" type="ORF">KVT40_005382</name>
</gene>
<evidence type="ECO:0000259" key="14">
    <source>
        <dbReference type="PROSITE" id="PS51910"/>
    </source>
</evidence>
<dbReference type="Gene3D" id="3.10.50.10">
    <property type="match status" value="1"/>
</dbReference>
<dbReference type="InterPro" id="IPR018392">
    <property type="entry name" value="LysM"/>
</dbReference>
<dbReference type="OrthoDB" id="73875at2759"/>
<dbReference type="InterPro" id="IPR017853">
    <property type="entry name" value="GH"/>
</dbReference>
<keyword evidence="10" id="KW-0624">Polysaccharide degradation</keyword>
<dbReference type="InterPro" id="IPR036779">
    <property type="entry name" value="LysM_dom_sf"/>
</dbReference>
<evidence type="ECO:0000259" key="13">
    <source>
        <dbReference type="PROSITE" id="PS51782"/>
    </source>
</evidence>
<dbReference type="GO" id="GO:0008061">
    <property type="term" value="F:chitin binding"/>
    <property type="evidence" value="ECO:0007669"/>
    <property type="project" value="UniProtKB-KW"/>
</dbReference>
<accession>A0A8K0KZS9</accession>
<dbReference type="Gene3D" id="3.20.20.80">
    <property type="entry name" value="Glycosidases"/>
    <property type="match status" value="1"/>
</dbReference>
<reference evidence="15" key="1">
    <citation type="submission" date="2021-07" db="EMBL/GenBank/DDBJ databases">
        <title>Elsinoe batatas strain:CRI-CJ2 Genome sequencing and assembly.</title>
        <authorList>
            <person name="Huang L."/>
        </authorList>
    </citation>
    <scope>NUCLEOTIDE SEQUENCE</scope>
    <source>
        <strain evidence="15">CRI-CJ2</strain>
    </source>
</reference>
<evidence type="ECO:0000256" key="7">
    <source>
        <dbReference type="ARBA" id="ARBA00023026"/>
    </source>
</evidence>
<feature type="compositionally biased region" description="Basic and acidic residues" evidence="12">
    <location>
        <begin position="1285"/>
        <end position="1294"/>
    </location>
</feature>
<evidence type="ECO:0000256" key="12">
    <source>
        <dbReference type="SAM" id="MobiDB-lite"/>
    </source>
</evidence>
<dbReference type="SUPFAM" id="SSF57016">
    <property type="entry name" value="Plant lectins/antimicrobial peptides"/>
    <property type="match status" value="1"/>
</dbReference>
<evidence type="ECO:0000256" key="4">
    <source>
        <dbReference type="ARBA" id="ARBA00022669"/>
    </source>
</evidence>
<evidence type="ECO:0000313" key="16">
    <source>
        <dbReference type="Proteomes" id="UP000809789"/>
    </source>
</evidence>
<dbReference type="InterPro" id="IPR001223">
    <property type="entry name" value="Glyco_hydro18_cat"/>
</dbReference>
<keyword evidence="5 11" id="KW-0378">Hydrolase</keyword>
<feature type="region of interest" description="Disordered" evidence="12">
    <location>
        <begin position="98"/>
        <end position="141"/>
    </location>
</feature>
<dbReference type="CDD" id="cd00118">
    <property type="entry name" value="LysM"/>
    <property type="match status" value="1"/>
</dbReference>
<dbReference type="Proteomes" id="UP000809789">
    <property type="component" value="Unassembled WGS sequence"/>
</dbReference>
<keyword evidence="7" id="KW-0843">Virulence</keyword>
<dbReference type="PROSITE" id="PS01095">
    <property type="entry name" value="GH18_1"/>
    <property type="match status" value="1"/>
</dbReference>
<dbReference type="CDD" id="cd00035">
    <property type="entry name" value="ChtBD1"/>
    <property type="match status" value="1"/>
</dbReference>
<sequence length="1462" mass="159121">MSTQPSIFRAIAVVLPDDNGTFPFADPNVYNPEQHACPLGCSDLSNIHSWIPYTSVERLNRCDQPMLLQFSVTVPISEIGSNALIRACSLAQADHDATRNQQNATDGIPTVLVPVSNPKKAGDSSPLDDKLPPACSNEGEPQQTNLKYAKFGDAATGVEEITPLFDGLRAFFDDPDNCDERFGFAYNKGAIAGIAIGDAVGKSSLNSAIEAFTDRMHVHDTITNHTVAEHCGPELLLGDHVGIVLDTTGGDLAAVQRAAFAWHQGKCAIQGELLPEEDVPGAQVFRISSSNSTSGGNLTDPIARVAPVPGSDGVCATHVIKNGDTCDAIARLYGITVASIEQFNKGRNWAWTECKDILVGNSMCVSPGFVPLPPAQQGTECGPMVPGTPRPAGGSFSLADLNPCPIKACCSNWGFCGVFPARCNINAPAGGGPGSKLPGATNTCVSNCGTELKVNGPPPPSFGRIGYYESWNLDRDCLLLSAKNANTDGSYTHMHWGFAEIDPNTWKPVIKDPHKQWDDFKRLPKMKRVVSFGGWAYSTEPATYKIMRSAIIDNYLLFAKNLAQFAADEGIDGIDIDWEYPGATDIFANGIPIGDRFDGISYYRFLLELRKQLAPGKSISIAAPASYWYLKNFPIAQISLVVDYIVYMTYDLHGQWDYGNPNAFDSCPSGKCIRSHVNFTETQNALSMVVKAGVQNYQVFVGEASYGRSFHMARDGCWGPMCDFTGTREKSDAQPGRCTKTGGYLGYAEITELGRTESSVSTFHDDASNSDIMLYKGDYISYMSPTTKDTRREFFKGLNVGGSIDWAVDLQKLGTDDSDRPFEKPDTGAEGCTQGEDATLNTGDLCSFACSYGVCPESLCFCVEQGPVLDLPPERSIGDIHAEDSDIPDLERLCKFACKYYDCPPDVCHEDPVWDDLPLQVGEEPNYFDTYEARRQNNEGCLVYEDDRYRQDAAFQCYDLCKDAVEEAQAEGRTTNYGCLGWWPNAPGNQIPWIKEPTIRGRVAQGKCLCDNWLLNELANDFLDAIPVIAQIGCFAIMSSLKFVLDVGLQFIPGPGKVLDAGLEMATTAAQIAAYTYDGDNDAQGAFEWWLSPCGDTGLVPDELRQVFDILSTVADGVTRFKAPPNLKKGSGRKGDAGNPNDRTKKRDESDRGGNSGGNNNNNNNGVSKPQKKCKVPPGKGTTRMGGGHTLRRQICKGETLHKTDMIITTLDWPANAQPTAFGHECRDVWSQACWHYSSAVSVNPQWRTLDCPPGAATTKVASRIAAPATKVYSQQHNGKGWTPKPDKQNNCQRDEWPPAYLLSTDLEAFTESGKSSKGQLVRLIEGRMNGGAGSYLSGKCLHPMVDSNVLSDDDFIKLVESVPINKRHTQEQRNPRVKDVTSQILVGVTTTKRPQFYWSSYPQAPADAGLGSNKCWPSHLTPNDPGFALLTYDPYYGGRAPPFNYRADAPAPQPGSAPVPP</sequence>
<evidence type="ECO:0000256" key="9">
    <source>
        <dbReference type="ARBA" id="ARBA00023295"/>
    </source>
</evidence>
<dbReference type="PANTHER" id="PTHR47700">
    <property type="entry name" value="V CHITINASE, PUTATIVE (AFU_ORTHOLOGUE AFUA_6G13720)-RELATED"/>
    <property type="match status" value="1"/>
</dbReference>
<evidence type="ECO:0000256" key="8">
    <source>
        <dbReference type="ARBA" id="ARBA00023277"/>
    </source>
</evidence>
<dbReference type="Gene3D" id="3.10.350.10">
    <property type="entry name" value="LysM domain"/>
    <property type="match status" value="1"/>
</dbReference>
<keyword evidence="4" id="KW-0147">Chitin-binding</keyword>
<dbReference type="InterPro" id="IPR029070">
    <property type="entry name" value="Chitinase_insertion_sf"/>
</dbReference>
<feature type="domain" description="LysM" evidence="13">
    <location>
        <begin position="316"/>
        <end position="365"/>
    </location>
</feature>
<dbReference type="GO" id="GO:0008843">
    <property type="term" value="F:endochitinase activity"/>
    <property type="evidence" value="ECO:0007669"/>
    <property type="project" value="UniProtKB-EC"/>
</dbReference>
<evidence type="ECO:0000313" key="15">
    <source>
        <dbReference type="EMBL" id="KAG8626437.1"/>
    </source>
</evidence>
<dbReference type="SUPFAM" id="SSF54556">
    <property type="entry name" value="Chitinase insertion domain"/>
    <property type="match status" value="1"/>
</dbReference>
<dbReference type="PANTHER" id="PTHR47700:SF2">
    <property type="entry name" value="CHITINASE"/>
    <property type="match status" value="1"/>
</dbReference>
<name>A0A8K0KZS9_9PEZI</name>
<dbReference type="CDD" id="cd02878">
    <property type="entry name" value="GH18_zymocin_alpha"/>
    <property type="match status" value="1"/>
</dbReference>
<dbReference type="SMART" id="SM00636">
    <property type="entry name" value="Glyco_18"/>
    <property type="match status" value="1"/>
</dbReference>
<evidence type="ECO:0000256" key="10">
    <source>
        <dbReference type="ARBA" id="ARBA00023326"/>
    </source>
</evidence>
<evidence type="ECO:0000256" key="1">
    <source>
        <dbReference type="ARBA" id="ARBA00000822"/>
    </source>
</evidence>
<keyword evidence="8" id="KW-0119">Carbohydrate metabolism</keyword>
<dbReference type="SMART" id="SM00257">
    <property type="entry name" value="LysM"/>
    <property type="match status" value="1"/>
</dbReference>
<dbReference type="InterPro" id="IPR053214">
    <property type="entry name" value="LysM12-like"/>
</dbReference>
<feature type="region of interest" description="Disordered" evidence="12">
    <location>
        <begin position="1122"/>
        <end position="1189"/>
    </location>
</feature>
<dbReference type="InterPro" id="IPR001579">
    <property type="entry name" value="Glyco_hydro_18_chit_AS"/>
</dbReference>
<evidence type="ECO:0000256" key="2">
    <source>
        <dbReference type="ARBA" id="ARBA00008682"/>
    </source>
</evidence>
<proteinExistence type="inferred from homology"/>
<dbReference type="GO" id="GO:0000272">
    <property type="term" value="P:polysaccharide catabolic process"/>
    <property type="evidence" value="ECO:0007669"/>
    <property type="project" value="UniProtKB-KW"/>
</dbReference>
<dbReference type="PROSITE" id="PS51782">
    <property type="entry name" value="LYSM"/>
    <property type="match status" value="1"/>
</dbReference>
<dbReference type="Pfam" id="PF00704">
    <property type="entry name" value="Glyco_hydro_18"/>
    <property type="match status" value="1"/>
</dbReference>
<dbReference type="InterPro" id="IPR036861">
    <property type="entry name" value="Endochitinase-like_sf"/>
</dbReference>
<feature type="region of interest" description="Disordered" evidence="12">
    <location>
        <begin position="1272"/>
        <end position="1294"/>
    </location>
</feature>
<feature type="compositionally biased region" description="Basic and acidic residues" evidence="12">
    <location>
        <begin position="1142"/>
        <end position="1152"/>
    </location>
</feature>
<dbReference type="PROSITE" id="PS51910">
    <property type="entry name" value="GH18_2"/>
    <property type="match status" value="1"/>
</dbReference>
<feature type="domain" description="GH18" evidence="14">
    <location>
        <begin position="462"/>
        <end position="821"/>
    </location>
</feature>
<comment type="similarity">
    <text evidence="2">Belongs to the glycosyl hydrolase 18 family. Chitinase class V subfamily.</text>
</comment>
<dbReference type="SUPFAM" id="SSF54106">
    <property type="entry name" value="LysM domain"/>
    <property type="match status" value="1"/>
</dbReference>
<dbReference type="EC" id="3.2.1.14" evidence="3"/>
<evidence type="ECO:0000256" key="11">
    <source>
        <dbReference type="RuleBase" id="RU000489"/>
    </source>
</evidence>
<evidence type="ECO:0000256" key="6">
    <source>
        <dbReference type="ARBA" id="ARBA00023024"/>
    </source>
</evidence>
<protein>
    <recommendedName>
        <fullName evidence="3">chitinase</fullName>
        <ecNumber evidence="3">3.2.1.14</ecNumber>
    </recommendedName>
</protein>
<dbReference type="EMBL" id="JAESVG020000006">
    <property type="protein sequence ID" value="KAG8626437.1"/>
    <property type="molecule type" value="Genomic_DNA"/>
</dbReference>
<dbReference type="SUPFAM" id="SSF51445">
    <property type="entry name" value="(Trans)glycosidases"/>
    <property type="match status" value="1"/>
</dbReference>
<organism evidence="15 16">
    <name type="scientific">Elsinoe batatas</name>
    <dbReference type="NCBI Taxonomy" id="2601811"/>
    <lineage>
        <taxon>Eukaryota</taxon>
        <taxon>Fungi</taxon>
        <taxon>Dikarya</taxon>
        <taxon>Ascomycota</taxon>
        <taxon>Pezizomycotina</taxon>
        <taxon>Dothideomycetes</taxon>
        <taxon>Dothideomycetidae</taxon>
        <taxon>Myriangiales</taxon>
        <taxon>Elsinoaceae</taxon>
        <taxon>Elsinoe</taxon>
    </lineage>
</organism>
<evidence type="ECO:0000256" key="3">
    <source>
        <dbReference type="ARBA" id="ARBA00012729"/>
    </source>
</evidence>
<keyword evidence="16" id="KW-1185">Reference proteome</keyword>
<comment type="caution">
    <text evidence="15">The sequence shown here is derived from an EMBL/GenBank/DDBJ whole genome shotgun (WGS) entry which is preliminary data.</text>
</comment>
<dbReference type="Pfam" id="PF01476">
    <property type="entry name" value="LysM"/>
    <property type="match status" value="1"/>
</dbReference>
<keyword evidence="9 11" id="KW-0326">Glycosidase</keyword>
<comment type="catalytic activity">
    <reaction evidence="1">
        <text>Random endo-hydrolysis of N-acetyl-beta-D-glucosaminide (1-&gt;4)-beta-linkages in chitin and chitodextrins.</text>
        <dbReference type="EC" id="3.2.1.14"/>
    </reaction>
</comment>
<keyword evidence="6" id="KW-0146">Chitin degradation</keyword>
<dbReference type="InterPro" id="IPR011583">
    <property type="entry name" value="Chitinase_II/V-like_cat"/>
</dbReference>